<dbReference type="EMBL" id="CP008849">
    <property type="protein sequence ID" value="AIF97483.1"/>
    <property type="molecule type" value="Genomic_DNA"/>
</dbReference>
<dbReference type="InterPro" id="IPR023430">
    <property type="entry name" value="Pept_HybD-like_dom_sf"/>
</dbReference>
<dbReference type="InterPro" id="IPR000671">
    <property type="entry name" value="Peptidase_A31"/>
</dbReference>
<keyword evidence="2" id="KW-0645">Protease</keyword>
<keyword evidence="3" id="KW-0064">Aspartyl protease</keyword>
<accession>A0A075NVM6</accession>
<dbReference type="PANTHER" id="PTHR30302:SF1">
    <property type="entry name" value="HYDROGENASE 2 MATURATION PROTEASE"/>
    <property type="match status" value="1"/>
</dbReference>
<comment type="similarity">
    <text evidence="1">Belongs to the peptidase A31 family.</text>
</comment>
<reference evidence="5 6" key="1">
    <citation type="submission" date="2014-06" db="EMBL/GenBank/DDBJ databases">
        <title>Genomes of Alteromonas australica, a world apart.</title>
        <authorList>
            <person name="Gonzaga A."/>
            <person name="Lopez-Perez M."/>
            <person name="Rodriguez-Valera F."/>
        </authorList>
    </citation>
    <scope>NUCLEOTIDE SEQUENCE [LARGE SCALE GENOMIC DNA]</scope>
    <source>
        <strain evidence="5 6">H 17</strain>
    </source>
</reference>
<organism evidence="5 6">
    <name type="scientific">Alteromonas australica</name>
    <dbReference type="NCBI Taxonomy" id="589873"/>
    <lineage>
        <taxon>Bacteria</taxon>
        <taxon>Pseudomonadati</taxon>
        <taxon>Pseudomonadota</taxon>
        <taxon>Gammaproteobacteria</taxon>
        <taxon>Alteromonadales</taxon>
        <taxon>Alteromonadaceae</taxon>
        <taxon>Alteromonas/Salinimonas group</taxon>
        <taxon>Alteromonas</taxon>
    </lineage>
</organism>
<dbReference type="GO" id="GO:0016485">
    <property type="term" value="P:protein processing"/>
    <property type="evidence" value="ECO:0007669"/>
    <property type="project" value="TreeGrafter"/>
</dbReference>
<dbReference type="CDD" id="cd06062">
    <property type="entry name" value="H2MP_MemB-H2up"/>
    <property type="match status" value="1"/>
</dbReference>
<sequence>MLSVETTPPIDQIKNAAKRYAIIGVGNLLQRDDGVGVHAVRAMQPLLKSYSNVSCIDAGTLSYELLEWVASSDHTIVIDAAYMRCSPGTVRVFEDEAIADQFKQATTHSVHQITLRDTLLTSQTLYSKPSAVTLIGVEPEAIEWGTSLSPKVNAALSSIIDIVFACLSSDDVQAYKPATQKEAR</sequence>
<dbReference type="RefSeq" id="WP_044055658.1">
    <property type="nucleotide sequence ID" value="NZ_CBCSKJ010000005.1"/>
</dbReference>
<dbReference type="Proteomes" id="UP000056090">
    <property type="component" value="Chromosome"/>
</dbReference>
<protein>
    <submittedName>
        <fullName evidence="5">Peptidase</fullName>
    </submittedName>
</protein>
<keyword evidence="6" id="KW-1185">Reference proteome</keyword>
<evidence type="ECO:0000313" key="5">
    <source>
        <dbReference type="EMBL" id="AIF97483.1"/>
    </source>
</evidence>
<gene>
    <name evidence="5" type="ORF">EP13_01510</name>
</gene>
<evidence type="ECO:0000313" key="6">
    <source>
        <dbReference type="Proteomes" id="UP000056090"/>
    </source>
</evidence>
<name>A0A075NVM6_9ALTE</name>
<dbReference type="PANTHER" id="PTHR30302">
    <property type="entry name" value="HYDROGENASE 1 MATURATION PROTEASE"/>
    <property type="match status" value="1"/>
</dbReference>
<proteinExistence type="inferred from homology"/>
<dbReference type="Gene3D" id="3.40.50.1450">
    <property type="entry name" value="HybD-like"/>
    <property type="match status" value="1"/>
</dbReference>
<dbReference type="SUPFAM" id="SSF53163">
    <property type="entry name" value="HybD-like"/>
    <property type="match status" value="1"/>
</dbReference>
<dbReference type="NCBIfam" id="TIGR00072">
    <property type="entry name" value="hydrog_prot"/>
    <property type="match status" value="1"/>
</dbReference>
<dbReference type="GeneID" id="78253621"/>
<dbReference type="AlphaFoldDB" id="A0A075NVM6"/>
<dbReference type="GO" id="GO:0004190">
    <property type="term" value="F:aspartic-type endopeptidase activity"/>
    <property type="evidence" value="ECO:0007669"/>
    <property type="project" value="UniProtKB-KW"/>
</dbReference>
<evidence type="ECO:0000256" key="4">
    <source>
        <dbReference type="ARBA" id="ARBA00022801"/>
    </source>
</evidence>
<dbReference type="eggNOG" id="COG0680">
    <property type="taxonomic scope" value="Bacteria"/>
</dbReference>
<evidence type="ECO:0000256" key="2">
    <source>
        <dbReference type="ARBA" id="ARBA00022670"/>
    </source>
</evidence>
<dbReference type="GO" id="GO:0008047">
    <property type="term" value="F:enzyme activator activity"/>
    <property type="evidence" value="ECO:0007669"/>
    <property type="project" value="InterPro"/>
</dbReference>
<evidence type="ECO:0000256" key="3">
    <source>
        <dbReference type="ARBA" id="ARBA00022750"/>
    </source>
</evidence>
<dbReference type="KEGG" id="aal:EP13_01510"/>
<evidence type="ECO:0000256" key="1">
    <source>
        <dbReference type="ARBA" id="ARBA00006814"/>
    </source>
</evidence>
<keyword evidence="4" id="KW-0378">Hydrolase</keyword>
<dbReference type="PRINTS" id="PR00446">
    <property type="entry name" value="HYDRGNUPTAKE"/>
</dbReference>
<dbReference type="Pfam" id="PF01750">
    <property type="entry name" value="HycI"/>
    <property type="match status" value="1"/>
</dbReference>